<accession>A0A3G2S361</accession>
<name>A0A3G2S361_MALR7</name>
<sequence length="345" mass="37342">MLRIALISTQLHALVGDDIHEHGAHTALILCDRSGELYGYAYKASEGTEPWPHAGLMAPPAHAPPSAEERARMLAAIAITAWRKNAKQVRRATTMPVPEWPVPASASAAITASVRNSRTQRRLSTSRPRDASSHSSHSARERRPSSERPGLPRASMRRALRDMEGAVSEDQSVSGAETESESCDTNTPMFVECEHGRLLIVRIHAHAITEQHERCRQTRLSRRPLRSRMRSRHPSFANSTSSGPGVGDVSATHHAVANLRAQTFAEESLDMGFSTEDETDVDSASGPDGLKGDLLAQSLLLVLHAPSTGASSATWDTLVRQAVVFADANAHAPSRPFARTPVESA</sequence>
<dbReference type="EMBL" id="CP033150">
    <property type="protein sequence ID" value="AYO42501.1"/>
    <property type="molecule type" value="Genomic_DNA"/>
</dbReference>
<keyword evidence="3" id="KW-1185">Reference proteome</keyword>
<feature type="compositionally biased region" description="Basic and acidic residues" evidence="1">
    <location>
        <begin position="127"/>
        <end position="146"/>
    </location>
</feature>
<feature type="region of interest" description="Disordered" evidence="1">
    <location>
        <begin position="224"/>
        <end position="247"/>
    </location>
</feature>
<dbReference type="VEuPathDB" id="FungiDB:DNF11_1551"/>
<dbReference type="AlphaFoldDB" id="A0A3G2S361"/>
<feature type="compositionally biased region" description="Polar residues" evidence="1">
    <location>
        <begin position="108"/>
        <end position="125"/>
    </location>
</feature>
<dbReference type="OrthoDB" id="3347370at2759"/>
<evidence type="ECO:0000313" key="3">
    <source>
        <dbReference type="Proteomes" id="UP000269793"/>
    </source>
</evidence>
<evidence type="ECO:0000313" key="2">
    <source>
        <dbReference type="EMBL" id="AYO42501.1"/>
    </source>
</evidence>
<evidence type="ECO:0000256" key="1">
    <source>
        <dbReference type="SAM" id="MobiDB-lite"/>
    </source>
</evidence>
<reference evidence="2 3" key="1">
    <citation type="submission" date="2018-10" db="EMBL/GenBank/DDBJ databases">
        <title>Complete genome sequence of Malassezia restricta CBS 7877.</title>
        <authorList>
            <person name="Morand S.C."/>
            <person name="Bertignac M."/>
            <person name="Iltis A."/>
            <person name="Kolder I."/>
            <person name="Pirovano W."/>
            <person name="Jourdain R."/>
            <person name="Clavaud C."/>
        </authorList>
    </citation>
    <scope>NUCLEOTIDE SEQUENCE [LARGE SCALE GENOMIC DNA]</scope>
    <source>
        <strain evidence="2 3">CBS 7877</strain>
    </source>
</reference>
<feature type="compositionally biased region" description="Polar residues" evidence="1">
    <location>
        <begin position="169"/>
        <end position="186"/>
    </location>
</feature>
<feature type="compositionally biased region" description="Basic residues" evidence="1">
    <location>
        <begin position="224"/>
        <end position="233"/>
    </location>
</feature>
<proteinExistence type="predicted"/>
<dbReference type="Proteomes" id="UP000269793">
    <property type="component" value="Chromosome III"/>
</dbReference>
<protein>
    <submittedName>
        <fullName evidence="2">Uncharacterized protein</fullName>
    </submittedName>
</protein>
<organism evidence="2 3">
    <name type="scientific">Malassezia restricta (strain ATCC 96810 / NBRC 103918 / CBS 7877)</name>
    <name type="common">Seborrheic dermatitis infection agent</name>
    <dbReference type="NCBI Taxonomy" id="425264"/>
    <lineage>
        <taxon>Eukaryota</taxon>
        <taxon>Fungi</taxon>
        <taxon>Dikarya</taxon>
        <taxon>Basidiomycota</taxon>
        <taxon>Ustilaginomycotina</taxon>
        <taxon>Malasseziomycetes</taxon>
        <taxon>Malasseziales</taxon>
        <taxon>Malasseziaceae</taxon>
        <taxon>Malassezia</taxon>
    </lineage>
</organism>
<feature type="region of interest" description="Disordered" evidence="1">
    <location>
        <begin position="98"/>
        <end position="186"/>
    </location>
</feature>
<gene>
    <name evidence="2" type="ORF">DNF11_1551</name>
</gene>